<accession>A0A1V1PIJ0</accession>
<dbReference type="AlphaFoldDB" id="A0A1V1PIJ0"/>
<proteinExistence type="predicted"/>
<evidence type="ECO:0000313" key="1">
    <source>
        <dbReference type="EMBL" id="ETR74600.1"/>
    </source>
</evidence>
<sequence>MTYIIKKIALTEAQQLALGQLQVHLSTGRAIAEKAAQLLDNNNCAIDLLLGFRQLAMSFQTCFASFLNQLPQLNTRQVKTLTGDLRGIGQVASKVMKQKQITIGKQLINQL</sequence>
<organism evidence="1 2">
    <name type="scientific">Candidatus Magnetoglobus multicellularis str. Araruama</name>
    <dbReference type="NCBI Taxonomy" id="890399"/>
    <lineage>
        <taxon>Bacteria</taxon>
        <taxon>Pseudomonadati</taxon>
        <taxon>Thermodesulfobacteriota</taxon>
        <taxon>Desulfobacteria</taxon>
        <taxon>Desulfobacterales</taxon>
        <taxon>Desulfobacteraceae</taxon>
        <taxon>Candidatus Magnetoglobus</taxon>
    </lineage>
</organism>
<protein>
    <submittedName>
        <fullName evidence="1">Uncharacterized protein</fullName>
    </submittedName>
</protein>
<gene>
    <name evidence="1" type="ORF">OMM_06248</name>
</gene>
<reference evidence="2" key="1">
    <citation type="submission" date="2012-11" db="EMBL/GenBank/DDBJ databases">
        <authorList>
            <person name="Lucero-Rivera Y.E."/>
            <person name="Tovar-Ramirez D."/>
        </authorList>
    </citation>
    <scope>NUCLEOTIDE SEQUENCE [LARGE SCALE GENOMIC DNA]</scope>
    <source>
        <strain evidence="2">Araruama</strain>
    </source>
</reference>
<evidence type="ECO:0000313" key="2">
    <source>
        <dbReference type="Proteomes" id="UP000189670"/>
    </source>
</evidence>
<dbReference type="EMBL" id="ATBP01000003">
    <property type="protein sequence ID" value="ETR74600.1"/>
    <property type="molecule type" value="Genomic_DNA"/>
</dbReference>
<comment type="caution">
    <text evidence="1">The sequence shown here is derived from an EMBL/GenBank/DDBJ whole genome shotgun (WGS) entry which is preliminary data.</text>
</comment>
<name>A0A1V1PIJ0_9BACT</name>
<dbReference type="Proteomes" id="UP000189670">
    <property type="component" value="Unassembled WGS sequence"/>
</dbReference>